<dbReference type="Proteomes" id="UP000324800">
    <property type="component" value="Unassembled WGS sequence"/>
</dbReference>
<name>A0A5J4W819_9EUKA</name>
<reference evidence="2 3" key="1">
    <citation type="submission" date="2019-03" db="EMBL/GenBank/DDBJ databases">
        <title>Single cell metagenomics reveals metabolic interactions within the superorganism composed of flagellate Streblomastix strix and complex community of Bacteroidetes bacteria on its surface.</title>
        <authorList>
            <person name="Treitli S.C."/>
            <person name="Kolisko M."/>
            <person name="Husnik F."/>
            <person name="Keeling P."/>
            <person name="Hampl V."/>
        </authorList>
    </citation>
    <scope>NUCLEOTIDE SEQUENCE [LARGE SCALE GENOMIC DNA]</scope>
    <source>
        <strain evidence="2">ST1C</strain>
    </source>
</reference>
<accession>A0A5J4W819</accession>
<protein>
    <submittedName>
        <fullName evidence="2">Uncharacterized protein</fullName>
    </submittedName>
</protein>
<proteinExistence type="predicted"/>
<comment type="caution">
    <text evidence="2">The sequence shown here is derived from an EMBL/GenBank/DDBJ whole genome shotgun (WGS) entry which is preliminary data.</text>
</comment>
<evidence type="ECO:0000256" key="1">
    <source>
        <dbReference type="SAM" id="MobiDB-lite"/>
    </source>
</evidence>
<sequence length="142" mass="16657">MGKREAEDKAGIAEQRMKDSEEQLVQIESEMNEEELNKNQNRRKIKRIDTQFEQEIRVQLTIDLTADVDSQQRATGRNIKSNSGTGDKVMEPNLPRAQAEWRMEENSRLQNVEQRDYSQTLQDDRHMRYDPNAQERGLDVHA</sequence>
<dbReference type="AlphaFoldDB" id="A0A5J4W819"/>
<feature type="region of interest" description="Disordered" evidence="1">
    <location>
        <begin position="71"/>
        <end position="142"/>
    </location>
</feature>
<evidence type="ECO:0000313" key="2">
    <source>
        <dbReference type="EMBL" id="KAA6391028.1"/>
    </source>
</evidence>
<feature type="compositionally biased region" description="Polar residues" evidence="1">
    <location>
        <begin position="108"/>
        <end position="121"/>
    </location>
</feature>
<gene>
    <name evidence="2" type="ORF">EZS28_013447</name>
</gene>
<dbReference type="EMBL" id="SNRW01003019">
    <property type="protein sequence ID" value="KAA6391028.1"/>
    <property type="molecule type" value="Genomic_DNA"/>
</dbReference>
<organism evidence="2 3">
    <name type="scientific">Streblomastix strix</name>
    <dbReference type="NCBI Taxonomy" id="222440"/>
    <lineage>
        <taxon>Eukaryota</taxon>
        <taxon>Metamonada</taxon>
        <taxon>Preaxostyla</taxon>
        <taxon>Oxymonadida</taxon>
        <taxon>Streblomastigidae</taxon>
        <taxon>Streblomastix</taxon>
    </lineage>
</organism>
<feature type="region of interest" description="Disordered" evidence="1">
    <location>
        <begin position="1"/>
        <end position="21"/>
    </location>
</feature>
<evidence type="ECO:0000313" key="3">
    <source>
        <dbReference type="Proteomes" id="UP000324800"/>
    </source>
</evidence>
<feature type="compositionally biased region" description="Polar residues" evidence="1">
    <location>
        <begin position="71"/>
        <end position="85"/>
    </location>
</feature>